<reference evidence="1 2" key="1">
    <citation type="submission" date="2018-11" db="EMBL/GenBank/DDBJ databases">
        <title>The Potential of Streptomyces as Biocontrol Agents against the Tomato grey mould, Botrytis cinerea (Gray mold) Frontiers in Microbiology.</title>
        <authorList>
            <person name="Li D."/>
        </authorList>
    </citation>
    <scope>NUCLEOTIDE SEQUENCE [LARGE SCALE GENOMIC DNA]</scope>
    <source>
        <strain evidence="1 2">NEAU-LD23</strain>
    </source>
</reference>
<evidence type="ECO:0000313" key="2">
    <source>
        <dbReference type="Proteomes" id="UP000275401"/>
    </source>
</evidence>
<organism evidence="1 2">
    <name type="scientific">Streptomyces botrytidirepellens</name>
    <dbReference type="NCBI Taxonomy" id="2486417"/>
    <lineage>
        <taxon>Bacteria</taxon>
        <taxon>Bacillati</taxon>
        <taxon>Actinomycetota</taxon>
        <taxon>Actinomycetes</taxon>
        <taxon>Kitasatosporales</taxon>
        <taxon>Streptomycetaceae</taxon>
        <taxon>Streptomyces</taxon>
    </lineage>
</organism>
<keyword evidence="1" id="KW-0808">Transferase</keyword>
<comment type="caution">
    <text evidence="1">The sequence shown here is derived from an EMBL/GenBank/DDBJ whole genome shotgun (WGS) entry which is preliminary data.</text>
</comment>
<dbReference type="Gene3D" id="3.40.50.150">
    <property type="entry name" value="Vaccinia Virus protein VP39"/>
    <property type="match status" value="1"/>
</dbReference>
<dbReference type="GO" id="GO:0032259">
    <property type="term" value="P:methylation"/>
    <property type="evidence" value="ECO:0007669"/>
    <property type="project" value="UniProtKB-KW"/>
</dbReference>
<protein>
    <submittedName>
        <fullName evidence="1">SAM-dependent methyltransferase</fullName>
    </submittedName>
</protein>
<dbReference type="SUPFAM" id="SSF53335">
    <property type="entry name" value="S-adenosyl-L-methionine-dependent methyltransferases"/>
    <property type="match status" value="1"/>
</dbReference>
<accession>A0A3M8WKD5</accession>
<dbReference type="Proteomes" id="UP000275401">
    <property type="component" value="Unassembled WGS sequence"/>
</dbReference>
<dbReference type="AlphaFoldDB" id="A0A3M8WKD5"/>
<sequence length="209" mass="23210">MFADLYPFGQAEPLIGQILTRRSAVNRPDRGVVSCPQSIAELMWDNLPLQPQKGWQVLEPSAGHGILAAEGADRGCVMDCYEIDNHRAAEITRAGIARHVRAADFLTVSSEPVYDAVVMYPPYRRNLAVDHILHAHRFLRPGGVLAALVSLGIQNAEGERGRQVRDLMKRAGYQHVLDEADFENGYLLSPTGLRLRAQLLYLCADDVHE</sequence>
<dbReference type="CDD" id="cd02440">
    <property type="entry name" value="AdoMet_MTases"/>
    <property type="match status" value="1"/>
</dbReference>
<dbReference type="PRINTS" id="PR00507">
    <property type="entry name" value="N12N6MTFRASE"/>
</dbReference>
<dbReference type="GO" id="GO:0008168">
    <property type="term" value="F:methyltransferase activity"/>
    <property type="evidence" value="ECO:0007669"/>
    <property type="project" value="UniProtKB-KW"/>
</dbReference>
<dbReference type="EMBL" id="RIBZ01000149">
    <property type="protein sequence ID" value="RNG29830.1"/>
    <property type="molecule type" value="Genomic_DNA"/>
</dbReference>
<keyword evidence="1" id="KW-0489">Methyltransferase</keyword>
<keyword evidence="2" id="KW-1185">Reference proteome</keyword>
<gene>
    <name evidence="1" type="ORF">EEJ42_10965</name>
</gene>
<name>A0A3M8WKD5_9ACTN</name>
<proteinExistence type="predicted"/>
<evidence type="ECO:0000313" key="1">
    <source>
        <dbReference type="EMBL" id="RNG29830.1"/>
    </source>
</evidence>
<dbReference type="InterPro" id="IPR029063">
    <property type="entry name" value="SAM-dependent_MTases_sf"/>
</dbReference>